<dbReference type="InterPro" id="IPR011707">
    <property type="entry name" value="Cu-oxidase-like_N"/>
</dbReference>
<evidence type="ECO:0000256" key="3">
    <source>
        <dbReference type="ARBA" id="ARBA00022729"/>
    </source>
</evidence>
<evidence type="ECO:0000256" key="7">
    <source>
        <dbReference type="ARBA" id="ARBA00023180"/>
    </source>
</evidence>
<dbReference type="EMBL" id="JAVFKD010000012">
    <property type="protein sequence ID" value="KAK5992170.1"/>
    <property type="molecule type" value="Genomic_DNA"/>
</dbReference>
<dbReference type="PROSITE" id="PS00079">
    <property type="entry name" value="MULTICOPPER_OXIDASE1"/>
    <property type="match status" value="2"/>
</dbReference>
<dbReference type="InterPro" id="IPR002355">
    <property type="entry name" value="Cu_oxidase_Cu_BS"/>
</dbReference>
<dbReference type="InterPro" id="IPR008972">
    <property type="entry name" value="Cupredoxin"/>
</dbReference>
<keyword evidence="4" id="KW-0677">Repeat</keyword>
<dbReference type="Pfam" id="PF07731">
    <property type="entry name" value="Cu-oxidase_2"/>
    <property type="match status" value="1"/>
</dbReference>
<sequence length="579" mass="64572">MAFSGWCLLVLTFLLQALPGLALPWPHRTRQFDFSITWDKHAPDGFDRSSLLVNGQSPGPLIEVDQDDWVVVCVHNFSPKNVTIHYHGIEMMGTPWSDGVPGLSQRPILPGDSFTYQFQATQYGSYWYHSHFQGQIEDGLYGPIIIHPRSGDPKPFHMIDDDAKAIQAMTLAEQKVRPLAISDWVHLTSDEKWDMSVASGIEDACYDSILFNGKGRVYCIPEDELEAHLGEQRKSYLALAKGAKVTDKGCLLRHRRQRRRQQECHQARHLLRLQAVLHPLEVFQADGPSQWVAIDIIGAINLIAAVVAIDEHDMWVYAMDGSYITPQKVQAINLFNGDRYSVLVKTHKAGDFQIRVGAVSAPQVIAGHAIFRVNGPGGVPGGNNSTPFIDIAGNPSSKDADALFKLHIQLAGATYLWALNSTRVDLVALEEQPVPILFQYPDAHKYNNVTISTLNGTWVDLVLLASLPPIPHPIHKHNNKMYQIGAGTGDFTWDTVEDAVKEKPELFNLVDPPRRDAFTSVPAPEFGVPTWIVVRYHVVNPGAWLMHCHINSHVMGGMSVVIQDGVDRWPTVPPEYRLT</sequence>
<dbReference type="InterPro" id="IPR033138">
    <property type="entry name" value="Cu_oxidase_CS"/>
</dbReference>
<comment type="caution">
    <text evidence="12">The sequence shown here is derived from an EMBL/GenBank/DDBJ whole genome shotgun (WGS) entry which is preliminary data.</text>
</comment>
<dbReference type="PANTHER" id="PTHR11709">
    <property type="entry name" value="MULTI-COPPER OXIDASE"/>
    <property type="match status" value="1"/>
</dbReference>
<name>A0ABR0SJ50_9HYPO</name>
<dbReference type="InterPro" id="IPR045087">
    <property type="entry name" value="Cu-oxidase_fam"/>
</dbReference>
<dbReference type="SUPFAM" id="SSF49503">
    <property type="entry name" value="Cupredoxins"/>
    <property type="match status" value="3"/>
</dbReference>
<accession>A0ABR0SJ50</accession>
<evidence type="ECO:0000313" key="12">
    <source>
        <dbReference type="EMBL" id="KAK5992170.1"/>
    </source>
</evidence>
<dbReference type="Pfam" id="PF00394">
    <property type="entry name" value="Cu-oxidase"/>
    <property type="match status" value="1"/>
</dbReference>
<protein>
    <submittedName>
        <fullName evidence="12">Multicopper oxidase MCE</fullName>
    </submittedName>
</protein>
<evidence type="ECO:0000256" key="2">
    <source>
        <dbReference type="ARBA" id="ARBA00022723"/>
    </source>
</evidence>
<dbReference type="InterPro" id="IPR011706">
    <property type="entry name" value="Cu-oxidase_C"/>
</dbReference>
<evidence type="ECO:0000313" key="13">
    <source>
        <dbReference type="Proteomes" id="UP001338125"/>
    </source>
</evidence>
<comment type="similarity">
    <text evidence="1">Belongs to the multicopper oxidase family.</text>
</comment>
<keyword evidence="2" id="KW-0479">Metal-binding</keyword>
<dbReference type="CDD" id="cd13898">
    <property type="entry name" value="CuRO_3_Abr2_like"/>
    <property type="match status" value="1"/>
</dbReference>
<dbReference type="Gene3D" id="2.60.40.420">
    <property type="entry name" value="Cupredoxins - blue copper proteins"/>
    <property type="match status" value="3"/>
</dbReference>
<feature type="domain" description="Plastocyanin-like" evidence="11">
    <location>
        <begin position="36"/>
        <end position="150"/>
    </location>
</feature>
<gene>
    <name evidence="12" type="ORF">PT974_05570</name>
</gene>
<feature type="domain" description="Plastocyanin-like" evidence="10">
    <location>
        <begin position="445"/>
        <end position="564"/>
    </location>
</feature>
<dbReference type="PROSITE" id="PS00080">
    <property type="entry name" value="MULTICOPPER_OXIDASE2"/>
    <property type="match status" value="1"/>
</dbReference>
<evidence type="ECO:0000256" key="5">
    <source>
        <dbReference type="ARBA" id="ARBA00023002"/>
    </source>
</evidence>
<keyword evidence="13" id="KW-1185">Reference proteome</keyword>
<evidence type="ECO:0000256" key="8">
    <source>
        <dbReference type="SAM" id="SignalP"/>
    </source>
</evidence>
<evidence type="ECO:0000256" key="6">
    <source>
        <dbReference type="ARBA" id="ARBA00023008"/>
    </source>
</evidence>
<dbReference type="PANTHER" id="PTHR11709:SF488">
    <property type="entry name" value="LACCASE-RELATED"/>
    <property type="match status" value="1"/>
</dbReference>
<evidence type="ECO:0000259" key="9">
    <source>
        <dbReference type="Pfam" id="PF00394"/>
    </source>
</evidence>
<keyword evidence="6" id="KW-0186">Copper</keyword>
<feature type="signal peptide" evidence="8">
    <location>
        <begin position="1"/>
        <end position="22"/>
    </location>
</feature>
<keyword evidence="7" id="KW-0325">Glycoprotein</keyword>
<reference evidence="12 13" key="1">
    <citation type="submission" date="2024-01" db="EMBL/GenBank/DDBJ databases">
        <title>Complete genome of Cladobotryum mycophilum ATHUM6906.</title>
        <authorList>
            <person name="Christinaki A.C."/>
            <person name="Myridakis A.I."/>
            <person name="Kouvelis V.N."/>
        </authorList>
    </citation>
    <scope>NUCLEOTIDE SEQUENCE [LARGE SCALE GENOMIC DNA]</scope>
    <source>
        <strain evidence="12 13">ATHUM6906</strain>
    </source>
</reference>
<organism evidence="12 13">
    <name type="scientific">Cladobotryum mycophilum</name>
    <dbReference type="NCBI Taxonomy" id="491253"/>
    <lineage>
        <taxon>Eukaryota</taxon>
        <taxon>Fungi</taxon>
        <taxon>Dikarya</taxon>
        <taxon>Ascomycota</taxon>
        <taxon>Pezizomycotina</taxon>
        <taxon>Sordariomycetes</taxon>
        <taxon>Hypocreomycetidae</taxon>
        <taxon>Hypocreales</taxon>
        <taxon>Hypocreaceae</taxon>
        <taxon>Cladobotryum</taxon>
    </lineage>
</organism>
<dbReference type="Proteomes" id="UP001338125">
    <property type="component" value="Unassembled WGS sequence"/>
</dbReference>
<keyword evidence="3 8" id="KW-0732">Signal</keyword>
<feature type="chain" id="PRO_5046222905" evidence="8">
    <location>
        <begin position="23"/>
        <end position="579"/>
    </location>
</feature>
<dbReference type="CDD" id="cd13850">
    <property type="entry name" value="CuRO_1_Abr2_like"/>
    <property type="match status" value="1"/>
</dbReference>
<evidence type="ECO:0000259" key="11">
    <source>
        <dbReference type="Pfam" id="PF07732"/>
    </source>
</evidence>
<dbReference type="Pfam" id="PF07732">
    <property type="entry name" value="Cu-oxidase_3"/>
    <property type="match status" value="1"/>
</dbReference>
<keyword evidence="5" id="KW-0560">Oxidoreductase</keyword>
<proteinExistence type="inferred from homology"/>
<dbReference type="InterPro" id="IPR001117">
    <property type="entry name" value="Cu-oxidase_2nd"/>
</dbReference>
<evidence type="ECO:0000256" key="1">
    <source>
        <dbReference type="ARBA" id="ARBA00010609"/>
    </source>
</evidence>
<dbReference type="CDD" id="cd13876">
    <property type="entry name" value="CuRO_2_Abr2_like"/>
    <property type="match status" value="1"/>
</dbReference>
<evidence type="ECO:0000259" key="10">
    <source>
        <dbReference type="Pfam" id="PF07731"/>
    </source>
</evidence>
<evidence type="ECO:0000256" key="4">
    <source>
        <dbReference type="ARBA" id="ARBA00022737"/>
    </source>
</evidence>
<feature type="domain" description="Plastocyanin-like" evidence="9">
    <location>
        <begin position="301"/>
        <end position="374"/>
    </location>
</feature>